<evidence type="ECO:0000256" key="3">
    <source>
        <dbReference type="ARBA" id="ARBA00023004"/>
    </source>
</evidence>
<evidence type="ECO:0000256" key="1">
    <source>
        <dbReference type="ARBA" id="ARBA00022617"/>
    </source>
</evidence>
<sequence>MLSCGGSEKKTVKKEPVSTEISVSDMEKGAQLYRSKCMNCHMTTGGGIEKFYPPLANSDYLQKNIEESLKMVKFGSNKPIKVNGVKYNSLMPASGLTDKELVVVFNYILNSWGNDYGQVSLEQVEAVKR</sequence>
<gene>
    <name evidence="6" type="ORF">BZG02_01880</name>
</gene>
<evidence type="ECO:0000256" key="2">
    <source>
        <dbReference type="ARBA" id="ARBA00022723"/>
    </source>
</evidence>
<dbReference type="InterPro" id="IPR051459">
    <property type="entry name" value="Cytochrome_c-type_DH"/>
</dbReference>
<dbReference type="GO" id="GO:0046872">
    <property type="term" value="F:metal ion binding"/>
    <property type="evidence" value="ECO:0007669"/>
    <property type="project" value="UniProtKB-KW"/>
</dbReference>
<evidence type="ECO:0000313" key="6">
    <source>
        <dbReference type="EMBL" id="PKQ65782.1"/>
    </source>
</evidence>
<dbReference type="PROSITE" id="PS51007">
    <property type="entry name" value="CYTC"/>
    <property type="match status" value="1"/>
</dbReference>
<dbReference type="Pfam" id="PF00034">
    <property type="entry name" value="Cytochrom_C"/>
    <property type="match status" value="1"/>
</dbReference>
<dbReference type="GO" id="GO:0020037">
    <property type="term" value="F:heme binding"/>
    <property type="evidence" value="ECO:0007669"/>
    <property type="project" value="InterPro"/>
</dbReference>
<keyword evidence="2 4" id="KW-0479">Metal-binding</keyword>
<dbReference type="Proteomes" id="UP000233535">
    <property type="component" value="Unassembled WGS sequence"/>
</dbReference>
<proteinExistence type="predicted"/>
<organism evidence="6 7">
    <name type="scientific">Labilibaculum filiforme</name>
    <dbReference type="NCBI Taxonomy" id="1940526"/>
    <lineage>
        <taxon>Bacteria</taxon>
        <taxon>Pseudomonadati</taxon>
        <taxon>Bacteroidota</taxon>
        <taxon>Bacteroidia</taxon>
        <taxon>Marinilabiliales</taxon>
        <taxon>Marinifilaceae</taxon>
        <taxon>Labilibaculum</taxon>
    </lineage>
</organism>
<feature type="domain" description="Cytochrome c" evidence="5">
    <location>
        <begin position="24"/>
        <end position="112"/>
    </location>
</feature>
<protein>
    <recommendedName>
        <fullName evidence="5">Cytochrome c domain-containing protein</fullName>
    </recommendedName>
</protein>
<dbReference type="GO" id="GO:0009055">
    <property type="term" value="F:electron transfer activity"/>
    <property type="evidence" value="ECO:0007669"/>
    <property type="project" value="InterPro"/>
</dbReference>
<reference evidence="6 7" key="1">
    <citation type="journal article" date="2017" name="Front. Microbiol.">
        <title>Labilibaculum manganireducens gen. nov., sp. nov. and Labilibaculum filiforme sp. nov., Novel Bacteroidetes Isolated from Subsurface Sediments of the Baltic Sea.</title>
        <authorList>
            <person name="Vandieken V."/>
            <person name="Marshall I.P."/>
            <person name="Niemann H."/>
            <person name="Engelen B."/>
            <person name="Cypionka H."/>
        </authorList>
    </citation>
    <scope>NUCLEOTIDE SEQUENCE [LARGE SCALE GENOMIC DNA]</scope>
    <source>
        <strain evidence="6 7">59.16B</strain>
    </source>
</reference>
<dbReference type="Gene3D" id="1.10.760.10">
    <property type="entry name" value="Cytochrome c-like domain"/>
    <property type="match status" value="1"/>
</dbReference>
<dbReference type="EMBL" id="MVDD01000001">
    <property type="protein sequence ID" value="PKQ65782.1"/>
    <property type="molecule type" value="Genomic_DNA"/>
</dbReference>
<dbReference type="PANTHER" id="PTHR35008">
    <property type="entry name" value="BLL4482 PROTEIN-RELATED"/>
    <property type="match status" value="1"/>
</dbReference>
<accession>A0A2N3I645</accession>
<keyword evidence="7" id="KW-1185">Reference proteome</keyword>
<evidence type="ECO:0000313" key="7">
    <source>
        <dbReference type="Proteomes" id="UP000233535"/>
    </source>
</evidence>
<dbReference type="InterPro" id="IPR009056">
    <property type="entry name" value="Cyt_c-like_dom"/>
</dbReference>
<dbReference type="SUPFAM" id="SSF46626">
    <property type="entry name" value="Cytochrome c"/>
    <property type="match status" value="1"/>
</dbReference>
<dbReference type="PANTHER" id="PTHR35008:SF8">
    <property type="entry name" value="ALCOHOL DEHYDROGENASE CYTOCHROME C SUBUNIT"/>
    <property type="match status" value="1"/>
</dbReference>
<comment type="caution">
    <text evidence="6">The sequence shown here is derived from an EMBL/GenBank/DDBJ whole genome shotgun (WGS) entry which is preliminary data.</text>
</comment>
<dbReference type="AlphaFoldDB" id="A0A2N3I645"/>
<evidence type="ECO:0000256" key="4">
    <source>
        <dbReference type="PROSITE-ProRule" id="PRU00433"/>
    </source>
</evidence>
<dbReference type="InterPro" id="IPR036909">
    <property type="entry name" value="Cyt_c-like_dom_sf"/>
</dbReference>
<name>A0A2N3I645_9BACT</name>
<keyword evidence="1 4" id="KW-0349">Heme</keyword>
<evidence type="ECO:0000259" key="5">
    <source>
        <dbReference type="PROSITE" id="PS51007"/>
    </source>
</evidence>
<keyword evidence="3 4" id="KW-0408">Iron</keyword>